<name>A0ABT6X3Z2_9BURK</name>
<dbReference type="Proteomes" id="UP001431902">
    <property type="component" value="Unassembled WGS sequence"/>
</dbReference>
<feature type="region of interest" description="Disordered" evidence="1">
    <location>
        <begin position="36"/>
        <end position="59"/>
    </location>
</feature>
<keyword evidence="4" id="KW-1185">Reference proteome</keyword>
<reference evidence="3" key="1">
    <citation type="submission" date="2023-05" db="EMBL/GenBank/DDBJ databases">
        <title>Limnohabitans sp. strain HM2-2 Genome sequencing and assembly.</title>
        <authorList>
            <person name="Jung Y."/>
        </authorList>
    </citation>
    <scope>NUCLEOTIDE SEQUENCE</scope>
    <source>
        <strain evidence="3">HM2-2</strain>
    </source>
</reference>
<gene>
    <name evidence="3" type="ORF">QLQ16_03215</name>
</gene>
<keyword evidence="2" id="KW-0732">Signal</keyword>
<accession>A0ABT6X3Z2</accession>
<sequence length="526" mass="58125">MKKFLKITGILLFALIALVAAALLWATSRLAKDDPNIPRPSYKQYEMGQGAADRTPKPSDVGFVVDSAGRGRIVPPMPPEKPMDIHTAANQKHNLSLRSCFWPGPRARNGVFTNDANSFSLENQFPDTGTTYIPTALKLPEGAKLVVQGDFPHMRHWNFNTYNPRGEPQDALNDVEIVPDAGSVNPFLPGVPRDAKNRRYTFTIVNGKPATPRPANTLYTFADAGKEVFLWMRNYVPDHSSDYLGSVALPSVSMVTADGQRLEGDAACEASNTPMRGKQLPSSVDGRAWVLLTHLPWVDTANVGAKDVEARPLQAFFNRKQVVSDLFFPLLTAKQPEQIGGWWSNKVTRYGYTYLSRNYGQVYVMTAKMPRTPKNWHGEKDNPSDYDMRYASVCTGGSLTAASTPDCIYDEQLAASADDTGRYALVISRQEDRPSNANAQCGVAWIDMGNGDGMVGGSPQFASLINRHTQVHADFKHSWFAVTQPGTEKQAMGEYLPYVLNLKAKDRFEALGCPVDKTKLWAMLPK</sequence>
<evidence type="ECO:0000313" key="4">
    <source>
        <dbReference type="Proteomes" id="UP001431902"/>
    </source>
</evidence>
<dbReference type="RefSeq" id="WP_283223244.1">
    <property type="nucleotide sequence ID" value="NZ_JASGBH010000002.1"/>
</dbReference>
<protein>
    <submittedName>
        <fullName evidence="3">Uncharacterized protein</fullName>
    </submittedName>
</protein>
<evidence type="ECO:0000256" key="1">
    <source>
        <dbReference type="SAM" id="MobiDB-lite"/>
    </source>
</evidence>
<organism evidence="3 4">
    <name type="scientific">Limnohabitans lacus</name>
    <dbReference type="NCBI Taxonomy" id="3045173"/>
    <lineage>
        <taxon>Bacteria</taxon>
        <taxon>Pseudomonadati</taxon>
        <taxon>Pseudomonadota</taxon>
        <taxon>Betaproteobacteria</taxon>
        <taxon>Burkholderiales</taxon>
        <taxon>Comamonadaceae</taxon>
        <taxon>Limnohabitans</taxon>
    </lineage>
</organism>
<evidence type="ECO:0000256" key="2">
    <source>
        <dbReference type="SAM" id="SignalP"/>
    </source>
</evidence>
<proteinExistence type="predicted"/>
<evidence type="ECO:0000313" key="3">
    <source>
        <dbReference type="EMBL" id="MDI9232838.1"/>
    </source>
</evidence>
<dbReference type="EMBL" id="JASGBH010000002">
    <property type="protein sequence ID" value="MDI9232838.1"/>
    <property type="molecule type" value="Genomic_DNA"/>
</dbReference>
<comment type="caution">
    <text evidence="3">The sequence shown here is derived from an EMBL/GenBank/DDBJ whole genome shotgun (WGS) entry which is preliminary data.</text>
</comment>
<feature type="chain" id="PRO_5047058617" evidence="2">
    <location>
        <begin position="32"/>
        <end position="526"/>
    </location>
</feature>
<feature type="signal peptide" evidence="2">
    <location>
        <begin position="1"/>
        <end position="31"/>
    </location>
</feature>